<dbReference type="EMBL" id="ATBP01000734">
    <property type="protein sequence ID" value="ETR69115.1"/>
    <property type="molecule type" value="Genomic_DNA"/>
</dbReference>
<dbReference type="InterPro" id="IPR036298">
    <property type="entry name" value="Chalcone_isomerase_sf"/>
</dbReference>
<dbReference type="Pfam" id="PF16036">
    <property type="entry name" value="Chalcone_3"/>
    <property type="match status" value="1"/>
</dbReference>
<protein>
    <recommendedName>
        <fullName evidence="2">Chalcone isomerase domain-containing protein</fullName>
    </recommendedName>
</protein>
<evidence type="ECO:0000259" key="2">
    <source>
        <dbReference type="Pfam" id="PF16036"/>
    </source>
</evidence>
<accession>A0A1V1P303</accession>
<dbReference type="SUPFAM" id="SSF54626">
    <property type="entry name" value="Chalcone isomerase"/>
    <property type="match status" value="1"/>
</dbReference>
<dbReference type="GO" id="GO:0016872">
    <property type="term" value="F:intramolecular lyase activity"/>
    <property type="evidence" value="ECO:0007669"/>
    <property type="project" value="InterPro"/>
</dbReference>
<dbReference type="Gene3D" id="3.50.70.10">
    <property type="match status" value="1"/>
</dbReference>
<evidence type="ECO:0000313" key="4">
    <source>
        <dbReference type="Proteomes" id="UP000189670"/>
    </source>
</evidence>
<name>A0A1V1P303_9BACT</name>
<keyword evidence="1" id="KW-0732">Signal</keyword>
<reference evidence="4" key="1">
    <citation type="submission" date="2012-11" db="EMBL/GenBank/DDBJ databases">
        <authorList>
            <person name="Lucero-Rivera Y.E."/>
            <person name="Tovar-Ramirez D."/>
        </authorList>
    </citation>
    <scope>NUCLEOTIDE SEQUENCE [LARGE SCALE GENOMIC DNA]</scope>
    <source>
        <strain evidence="4">Araruama</strain>
    </source>
</reference>
<feature type="chain" id="PRO_5010742264" description="Chalcone isomerase domain-containing protein" evidence="1">
    <location>
        <begin position="21"/>
        <end position="186"/>
    </location>
</feature>
<dbReference type="Proteomes" id="UP000189670">
    <property type="component" value="Unassembled WGS sequence"/>
</dbReference>
<feature type="domain" description="Chalcone isomerase" evidence="2">
    <location>
        <begin position="21"/>
        <end position="184"/>
    </location>
</feature>
<dbReference type="AlphaFoldDB" id="A0A1V1P303"/>
<gene>
    <name evidence="3" type="ORF">OMM_04142</name>
</gene>
<evidence type="ECO:0000256" key="1">
    <source>
        <dbReference type="SAM" id="SignalP"/>
    </source>
</evidence>
<dbReference type="InterPro" id="IPR016088">
    <property type="entry name" value="Chalcone_isomerase_3-sand"/>
</dbReference>
<organism evidence="3 4">
    <name type="scientific">Candidatus Magnetoglobus multicellularis str. Araruama</name>
    <dbReference type="NCBI Taxonomy" id="890399"/>
    <lineage>
        <taxon>Bacteria</taxon>
        <taxon>Pseudomonadati</taxon>
        <taxon>Thermodesulfobacteriota</taxon>
        <taxon>Desulfobacteria</taxon>
        <taxon>Desulfobacterales</taxon>
        <taxon>Desulfobacteraceae</taxon>
        <taxon>Candidatus Magnetoglobus</taxon>
    </lineage>
</organism>
<sequence length="186" mass="20617">MKKVLIIFVSLTIFVPQAFALQIAGVSLPDSLKAGSAQLILNGAGVRKKFFFKVYACGLYLKKKCSDPKTIIQADEPMIIRMHWIYDGVEAKKITGAWDRGFEAGSGDKAKAIQKEIQTFNSFFSQEAIENDIYDVIYTPEQGIQVVINGKLKGTIKGLAFKQAVFSIWLGDNDELSTVKQGMLDK</sequence>
<comment type="caution">
    <text evidence="3">The sequence shown here is derived from an EMBL/GenBank/DDBJ whole genome shotgun (WGS) entry which is preliminary data.</text>
</comment>
<evidence type="ECO:0000313" key="3">
    <source>
        <dbReference type="EMBL" id="ETR69115.1"/>
    </source>
</evidence>
<feature type="signal peptide" evidence="1">
    <location>
        <begin position="1"/>
        <end position="20"/>
    </location>
</feature>
<dbReference type="InterPro" id="IPR016087">
    <property type="entry name" value="Chalcone_isomerase"/>
</dbReference>
<proteinExistence type="predicted"/>